<evidence type="ECO:0000313" key="2">
    <source>
        <dbReference type="EMBL" id="SUZ26780.1"/>
    </source>
</evidence>
<evidence type="ECO:0000313" key="3">
    <source>
        <dbReference type="Proteomes" id="UP000254168"/>
    </source>
</evidence>
<gene>
    <name evidence="2" type="ORF">CPBF424_05410</name>
</gene>
<sequence>MFRAAAQTGVHALANRGMRVIPPSWRDGSAHWQGQSRYCGGWSSTSATRRTRAAVSCLNRRVMDGRDGKTQRGVTARLAPARQPLQQLATGRLAESVVAGEPVERIGQRAQIVGQPGVATVAAAEDRCAFPKNSWVRHAQGPVFLINLRPAPDCVRQCTSRIKERVAHSPHRVANACRHQMKRHRPRKQPPASRGNAKRSCN</sequence>
<keyword evidence="3" id="KW-1185">Reference proteome</keyword>
<feature type="compositionally biased region" description="Basic residues" evidence="1">
    <location>
        <begin position="179"/>
        <end position="188"/>
    </location>
</feature>
<proteinExistence type="predicted"/>
<dbReference type="Proteomes" id="UP000254168">
    <property type="component" value="Unassembled WGS sequence"/>
</dbReference>
<name>A0AA46C5J9_9XANT</name>
<evidence type="ECO:0000256" key="1">
    <source>
        <dbReference type="SAM" id="MobiDB-lite"/>
    </source>
</evidence>
<accession>A0AA46C5J9</accession>
<protein>
    <submittedName>
        <fullName evidence="2">Uncharacterized protein</fullName>
    </submittedName>
</protein>
<feature type="region of interest" description="Disordered" evidence="1">
    <location>
        <begin position="166"/>
        <end position="202"/>
    </location>
</feature>
<comment type="caution">
    <text evidence="2">The sequence shown here is derived from an EMBL/GenBank/DDBJ whole genome shotgun (WGS) entry which is preliminary data.</text>
</comment>
<organism evidence="2 3">
    <name type="scientific">Xanthomonas euroxanthea</name>
    <dbReference type="NCBI Taxonomy" id="2259622"/>
    <lineage>
        <taxon>Bacteria</taxon>
        <taxon>Pseudomonadati</taxon>
        <taxon>Pseudomonadota</taxon>
        <taxon>Gammaproteobacteria</taxon>
        <taxon>Lysobacterales</taxon>
        <taxon>Lysobacteraceae</taxon>
        <taxon>Xanthomonas</taxon>
    </lineage>
</organism>
<reference evidence="2 3" key="1">
    <citation type="submission" date="2018-06" db="EMBL/GenBank/DDBJ databases">
        <authorList>
            <person name="Pothier F. J."/>
        </authorList>
    </citation>
    <scope>NUCLEOTIDE SEQUENCE [LARGE SCALE GENOMIC DNA]</scope>
    <source>
        <strain evidence="2 3">CPBF 424</strain>
    </source>
</reference>
<dbReference type="AlphaFoldDB" id="A0AA46C5J9"/>
<dbReference type="EMBL" id="UIHB01000001">
    <property type="protein sequence ID" value="SUZ26780.1"/>
    <property type="molecule type" value="Genomic_DNA"/>
</dbReference>